<feature type="domain" description="Peptidase M24" evidence="1">
    <location>
        <begin position="143"/>
        <end position="378"/>
    </location>
</feature>
<evidence type="ECO:0000313" key="3">
    <source>
        <dbReference type="EMBL" id="MBC5724601.1"/>
    </source>
</evidence>
<reference evidence="3" key="1">
    <citation type="submission" date="2020-08" db="EMBL/GenBank/DDBJ databases">
        <title>Genome public.</title>
        <authorList>
            <person name="Liu C."/>
            <person name="Sun Q."/>
        </authorList>
    </citation>
    <scope>NUCLEOTIDE SEQUENCE</scope>
    <source>
        <strain evidence="3">NSJ-28</strain>
    </source>
</reference>
<gene>
    <name evidence="3" type="ORF">H8S45_03895</name>
</gene>
<protein>
    <submittedName>
        <fullName evidence="3">Aminopeptidase P family protein</fullName>
    </submittedName>
</protein>
<dbReference type="InterPro" id="IPR050659">
    <property type="entry name" value="Peptidase_M24B"/>
</dbReference>
<accession>A0A923LSQ5</accession>
<dbReference type="InterPro" id="IPR029149">
    <property type="entry name" value="Creatin/AminoP/Spt16_N"/>
</dbReference>
<dbReference type="AlphaFoldDB" id="A0A923LSQ5"/>
<dbReference type="RefSeq" id="WP_054326859.1">
    <property type="nucleotide sequence ID" value="NZ_JACOPL010000003.1"/>
</dbReference>
<evidence type="ECO:0000313" key="4">
    <source>
        <dbReference type="Proteomes" id="UP000606499"/>
    </source>
</evidence>
<evidence type="ECO:0000259" key="1">
    <source>
        <dbReference type="Pfam" id="PF00557"/>
    </source>
</evidence>
<dbReference type="EMBL" id="JACOPL010000003">
    <property type="protein sequence ID" value="MBC5724601.1"/>
    <property type="molecule type" value="Genomic_DNA"/>
</dbReference>
<dbReference type="SUPFAM" id="SSF53092">
    <property type="entry name" value="Creatinase/prolidase N-terminal domain"/>
    <property type="match status" value="1"/>
</dbReference>
<sequence>MPHTPVPAGELNARLSRLRAALAQHDPAWSMTILDNKIDLYYFTGTMQDGALIVTPDQAVLFVRRSFECAKRESAFADIRPLSSFRTVAEAFPAIPDRVYVAARTMTLQKLSMLQKYLPFTQPQPVDGVLAGLRAVKSAYELDCMRQSGALHRFALEEIAPVLLRDGISEARLCSEVSTVLLERGSMGISRFNQAIADDVLGVASFSENSLAGCGLDSPTGTAGTCIAMKSIGSSERRLREGDIVLLDIPNGYRGYHTDKSIVFFYGSLSKHPQSKLIRAAREQCVFLENEAAAMLRPGSVPSEVYGKLCACVDPAFRAGFMSGCRFFGHSIGLTMDESPVLARGFDEPIRAGMTFAVEPKIALEGVGLVGCENTYEVVSDGPARSLTGACDTPFEING</sequence>
<dbReference type="Gene3D" id="3.40.350.10">
    <property type="entry name" value="Creatinase/prolidase N-terminal domain"/>
    <property type="match status" value="1"/>
</dbReference>
<proteinExistence type="predicted"/>
<keyword evidence="4" id="KW-1185">Reference proteome</keyword>
<feature type="domain" description="Creatinase N-terminal" evidence="2">
    <location>
        <begin position="14"/>
        <end position="136"/>
    </location>
</feature>
<name>A0A923LSQ5_9FIRM</name>
<dbReference type="CDD" id="cd01066">
    <property type="entry name" value="APP_MetAP"/>
    <property type="match status" value="1"/>
</dbReference>
<dbReference type="Proteomes" id="UP000606499">
    <property type="component" value="Unassembled WGS sequence"/>
</dbReference>
<dbReference type="GO" id="GO:0004177">
    <property type="term" value="F:aminopeptidase activity"/>
    <property type="evidence" value="ECO:0007669"/>
    <property type="project" value="UniProtKB-KW"/>
</dbReference>
<dbReference type="Pfam" id="PF01321">
    <property type="entry name" value="Creatinase_N"/>
    <property type="match status" value="1"/>
</dbReference>
<dbReference type="Pfam" id="PF00557">
    <property type="entry name" value="Peptidase_M24"/>
    <property type="match status" value="1"/>
</dbReference>
<dbReference type="SUPFAM" id="SSF55920">
    <property type="entry name" value="Creatinase/aminopeptidase"/>
    <property type="match status" value="1"/>
</dbReference>
<keyword evidence="3" id="KW-0645">Protease</keyword>
<evidence type="ECO:0000259" key="2">
    <source>
        <dbReference type="Pfam" id="PF01321"/>
    </source>
</evidence>
<dbReference type="PANTHER" id="PTHR46112:SF2">
    <property type="entry name" value="XAA-PRO AMINOPEPTIDASE P-RELATED"/>
    <property type="match status" value="1"/>
</dbReference>
<keyword evidence="3" id="KW-0031">Aminopeptidase</keyword>
<dbReference type="Gene3D" id="3.90.230.10">
    <property type="entry name" value="Creatinase/methionine aminopeptidase superfamily"/>
    <property type="match status" value="1"/>
</dbReference>
<comment type="caution">
    <text evidence="3">The sequence shown here is derived from an EMBL/GenBank/DDBJ whole genome shotgun (WGS) entry which is preliminary data.</text>
</comment>
<organism evidence="3 4">
    <name type="scientific">Agathobaculum faecis</name>
    <dbReference type="NCBI Taxonomy" id="2763013"/>
    <lineage>
        <taxon>Bacteria</taxon>
        <taxon>Bacillati</taxon>
        <taxon>Bacillota</taxon>
        <taxon>Clostridia</taxon>
        <taxon>Eubacteriales</taxon>
        <taxon>Butyricicoccaceae</taxon>
        <taxon>Agathobaculum</taxon>
    </lineage>
</organism>
<keyword evidence="3" id="KW-0378">Hydrolase</keyword>
<dbReference type="InterPro" id="IPR000994">
    <property type="entry name" value="Pept_M24"/>
</dbReference>
<dbReference type="PANTHER" id="PTHR46112">
    <property type="entry name" value="AMINOPEPTIDASE"/>
    <property type="match status" value="1"/>
</dbReference>
<dbReference type="InterPro" id="IPR000587">
    <property type="entry name" value="Creatinase_N"/>
</dbReference>
<dbReference type="InterPro" id="IPR036005">
    <property type="entry name" value="Creatinase/aminopeptidase-like"/>
</dbReference>